<keyword evidence="2" id="KW-1185">Reference proteome</keyword>
<gene>
    <name evidence="1" type="ORF">CPT_Salva_024</name>
</gene>
<sequence length="134" mass="15911">MIRVLYLKDNNEHFRECVQHLTTVFGYGAIAELRDNAGYLKTRGGIEVFVGNVEVRRYIGQRFDMLLLSDRLMENLRHRAQFSHERYIRERQMIETIRIDCLNRPTVVKAAVRFMLDMDGSMVPHEDGEWVRHE</sequence>
<dbReference type="EMBL" id="MW393850">
    <property type="protein sequence ID" value="QQM18188.1"/>
    <property type="molecule type" value="Genomic_DNA"/>
</dbReference>
<organism evidence="1 2">
    <name type="scientific">Stenotrophomonas phage Salva</name>
    <dbReference type="NCBI Taxonomy" id="2801524"/>
    <lineage>
        <taxon>Viruses</taxon>
        <taxon>Duplodnaviria</taxon>
        <taxon>Heunggongvirae</taxon>
        <taxon>Uroviricota</taxon>
        <taxon>Caudoviricetes</taxon>
        <taxon>Beaumontvirinae</taxon>
        <taxon>Salvavirus</taxon>
        <taxon>Salvavirus salva</taxon>
    </lineage>
</organism>
<reference evidence="1 2" key="1">
    <citation type="submission" date="2020-12" db="EMBL/GenBank/DDBJ databases">
        <title>Complete genome sequence of Stenotrophomonas maltophilia phage Salva.</title>
        <authorList>
            <person name="Jefferson B."/>
            <person name="Yao G."/>
            <person name="Clark J."/>
            <person name="Le T."/>
            <person name="Young R."/>
            <person name="Gonzalez C."/>
            <person name="Liu M."/>
        </authorList>
    </citation>
    <scope>NUCLEOTIDE SEQUENCE [LARGE SCALE GENOMIC DNA]</scope>
</reference>
<dbReference type="Proteomes" id="UP000595272">
    <property type="component" value="Segment"/>
</dbReference>
<proteinExistence type="predicted"/>
<protein>
    <submittedName>
        <fullName evidence="1">Uncharacterized protein</fullName>
    </submittedName>
</protein>
<name>A0A7U3WJV5_9CAUD</name>
<accession>A0A7U3WJV5</accession>
<evidence type="ECO:0000313" key="2">
    <source>
        <dbReference type="Proteomes" id="UP000595272"/>
    </source>
</evidence>
<evidence type="ECO:0000313" key="1">
    <source>
        <dbReference type="EMBL" id="QQM18188.1"/>
    </source>
</evidence>